<dbReference type="SUPFAM" id="SSF53955">
    <property type="entry name" value="Lysozyme-like"/>
    <property type="match status" value="1"/>
</dbReference>
<proteinExistence type="inferred from homology"/>
<dbReference type="GO" id="GO:0008955">
    <property type="term" value="F:peptidoglycan glycosyltransferase activity"/>
    <property type="evidence" value="ECO:0007669"/>
    <property type="project" value="UniProtKB-EC"/>
</dbReference>
<dbReference type="InterPro" id="IPR001460">
    <property type="entry name" value="PCN-bd_Tpept"/>
</dbReference>
<dbReference type="PANTHER" id="PTHR32282:SF15">
    <property type="entry name" value="PENICILLIN-BINDING PROTEIN 1C"/>
    <property type="match status" value="1"/>
</dbReference>
<evidence type="ECO:0000259" key="15">
    <source>
        <dbReference type="Pfam" id="PF06832"/>
    </source>
</evidence>
<evidence type="ECO:0000256" key="7">
    <source>
        <dbReference type="ARBA" id="ARBA00022679"/>
    </source>
</evidence>
<accession>F3PPT9</accession>
<keyword evidence="12" id="KW-0812">Transmembrane</keyword>
<evidence type="ECO:0000256" key="9">
    <source>
        <dbReference type="ARBA" id="ARBA00023268"/>
    </source>
</evidence>
<evidence type="ECO:0000313" key="17">
    <source>
        <dbReference type="Proteomes" id="UP000003416"/>
    </source>
</evidence>
<evidence type="ECO:0000259" key="14">
    <source>
        <dbReference type="Pfam" id="PF00912"/>
    </source>
</evidence>
<dbReference type="Pfam" id="PF00912">
    <property type="entry name" value="Transgly"/>
    <property type="match status" value="1"/>
</dbReference>
<keyword evidence="7" id="KW-0808">Transferase</keyword>
<dbReference type="Pfam" id="PF00905">
    <property type="entry name" value="Transpeptidase"/>
    <property type="match status" value="1"/>
</dbReference>
<keyword evidence="17" id="KW-1185">Reference proteome</keyword>
<dbReference type="NCBIfam" id="TIGR02073">
    <property type="entry name" value="PBP_1c"/>
    <property type="match status" value="1"/>
</dbReference>
<dbReference type="AlphaFoldDB" id="F3PPT9"/>
<reference evidence="16 17" key="1">
    <citation type="submission" date="2011-02" db="EMBL/GenBank/DDBJ databases">
        <authorList>
            <person name="Weinstock G."/>
            <person name="Sodergren E."/>
            <person name="Clifton S."/>
            <person name="Fulton L."/>
            <person name="Fulton B."/>
            <person name="Courtney L."/>
            <person name="Fronick C."/>
            <person name="Harrison M."/>
            <person name="Strong C."/>
            <person name="Farmer C."/>
            <person name="Delahaunty K."/>
            <person name="Markovic C."/>
            <person name="Hall O."/>
            <person name="Minx P."/>
            <person name="Tomlinson C."/>
            <person name="Mitreva M."/>
            <person name="Hou S."/>
            <person name="Chen J."/>
            <person name="Wollam A."/>
            <person name="Pepin K.H."/>
            <person name="Johnson M."/>
            <person name="Bhonagiri V."/>
            <person name="Zhang X."/>
            <person name="Suruliraj S."/>
            <person name="Warren W."/>
            <person name="Chinwalla A."/>
            <person name="Mardis E.R."/>
            <person name="Wilson R.K."/>
        </authorList>
    </citation>
    <scope>NUCLEOTIDE SEQUENCE [LARGE SCALE GENOMIC DNA]</scope>
    <source>
        <strain evidence="16 17">YIT 12057</strain>
    </source>
</reference>
<keyword evidence="12" id="KW-0472">Membrane</keyword>
<dbReference type="STRING" id="763034.HMPREF9446_00731"/>
<keyword evidence="8" id="KW-0378">Hydrolase</keyword>
<evidence type="ECO:0000256" key="11">
    <source>
        <dbReference type="ARBA" id="ARBA00049902"/>
    </source>
</evidence>
<dbReference type="InterPro" id="IPR036950">
    <property type="entry name" value="PBP_transglycosylase"/>
</dbReference>
<keyword evidence="6" id="KW-0328">Glycosyltransferase</keyword>
<comment type="similarity">
    <text evidence="2">In the C-terminal section; belongs to the transpeptidase family.</text>
</comment>
<dbReference type="Gene3D" id="3.40.710.10">
    <property type="entry name" value="DD-peptidase/beta-lactamase superfamily"/>
    <property type="match status" value="1"/>
</dbReference>
<dbReference type="Proteomes" id="UP000003416">
    <property type="component" value="Unassembled WGS sequence"/>
</dbReference>
<protein>
    <recommendedName>
        <fullName evidence="10">peptidoglycan glycosyltransferase</fullName>
        <ecNumber evidence="10">2.4.99.28</ecNumber>
    </recommendedName>
</protein>
<dbReference type="InterPro" id="IPR001264">
    <property type="entry name" value="Glyco_trans_51"/>
</dbReference>
<dbReference type="GO" id="GO:0006508">
    <property type="term" value="P:proteolysis"/>
    <property type="evidence" value="ECO:0007669"/>
    <property type="project" value="UniProtKB-KW"/>
</dbReference>
<dbReference type="Gene3D" id="1.10.3810.10">
    <property type="entry name" value="Biosynthetic peptidoglycan transglycosylase-like"/>
    <property type="match status" value="1"/>
</dbReference>
<dbReference type="GO" id="GO:0008658">
    <property type="term" value="F:penicillin binding"/>
    <property type="evidence" value="ECO:0007669"/>
    <property type="project" value="InterPro"/>
</dbReference>
<dbReference type="GO" id="GO:0009252">
    <property type="term" value="P:peptidoglycan biosynthetic process"/>
    <property type="evidence" value="ECO:0007669"/>
    <property type="project" value="InterPro"/>
</dbReference>
<dbReference type="InterPro" id="IPR012338">
    <property type="entry name" value="Beta-lactam/transpept-like"/>
</dbReference>
<evidence type="ECO:0000256" key="12">
    <source>
        <dbReference type="SAM" id="Phobius"/>
    </source>
</evidence>
<dbReference type="EC" id="2.4.99.28" evidence="10"/>
<dbReference type="GO" id="GO:0030288">
    <property type="term" value="C:outer membrane-bounded periplasmic space"/>
    <property type="evidence" value="ECO:0007669"/>
    <property type="project" value="TreeGrafter"/>
</dbReference>
<dbReference type="SUPFAM" id="SSF56601">
    <property type="entry name" value="beta-lactamase/transpeptidase-like"/>
    <property type="match status" value="1"/>
</dbReference>
<dbReference type="EMBL" id="AFBN01000013">
    <property type="protein sequence ID" value="EGF58981.1"/>
    <property type="molecule type" value="Genomic_DNA"/>
</dbReference>
<dbReference type="InterPro" id="IPR050396">
    <property type="entry name" value="Glycosyltr_51/Transpeptidase"/>
</dbReference>
<feature type="domain" description="Glycosyl transferase family 51" evidence="14">
    <location>
        <begin position="69"/>
        <end position="227"/>
    </location>
</feature>
<dbReference type="InterPro" id="IPR023346">
    <property type="entry name" value="Lysozyme-like_dom_sf"/>
</dbReference>
<dbReference type="RefSeq" id="WP_009123988.1">
    <property type="nucleotide sequence ID" value="NZ_GL882614.1"/>
</dbReference>
<sequence>MANRIGNYFKKLSVTRKVTLVSVTFLVTIYIFCLPRQLFHVSYSTVVADRNGELLGARIAPDGQWRFPPRNTTPPKIRQCLVAFEDRHFYHHWGVNPLSIGRAIYQNIKNKRIVSGGSTLTMQTIRLARNESRTFGEKIIEMILATRLEFRASKEEILSMYVSHAPFGGNVVGLDAAAWRYFGHSAEELSWAESAMLAVLPNAPSMIHLSKSREALLTKRNRLLKQLYDQEIIDRSTYELAVSEPLPSEPHPLPQTAPHLVTRFYQEQKGKYSLSSIDKGLQIQVENLAERWSNEFLRSDIRNLAILVIDIRTNQAVAYCGNVHFNQKQAGNQVDVIQAPRSTGSILKPFLYYAMLQEGSLLPDMLLPDIPININGFAPQNFSQQFEGAVPASEALARSLNIPSVTMLQKYGVPKFHSFLRQAGLKTLDKPASHYGLSLILGGAEATLWDVTSAYAHMGRSLLKLPQTPCTFLLPTGRDDKNRTSSVFQPGAVWQTFNALIEVNRPEEIDWKSIPSMHPVAWKTGTSYGFRDAWAVGVTPRYAVGVWVGNATGEGKPGLVGARTAGPVLFDLFNLLPSSPNWFERPSDIFVEAEVCHLSGHLKGRFCEETDTVLILPAGLKTEACPYHHPVTLSADGTHRIYENCADTEPAIRQSWFTLPPVWEWYYKQHHPEYQPLPPFKPGCGEDTMHPMQFIYPPMNARITLPRQMDGNKGFMTVELAHSNPNTIIFWHLDESYLNQTQDFHKISLQPSPGKHSLTAVDSEGNSISTTFFVE</sequence>
<comment type="catalytic activity">
    <reaction evidence="11">
        <text>[GlcNAc-(1-&gt;4)-Mur2Ac(oyl-L-Ala-gamma-D-Glu-L-Lys-D-Ala-D-Ala)](n)-di-trans,octa-cis-undecaprenyl diphosphate + beta-D-GlcNAc-(1-&gt;4)-Mur2Ac(oyl-L-Ala-gamma-D-Glu-L-Lys-D-Ala-D-Ala)-di-trans,octa-cis-undecaprenyl diphosphate = [GlcNAc-(1-&gt;4)-Mur2Ac(oyl-L-Ala-gamma-D-Glu-L-Lys-D-Ala-D-Ala)](n+1)-di-trans,octa-cis-undecaprenyl diphosphate + di-trans,octa-cis-undecaprenyl diphosphate + H(+)</text>
        <dbReference type="Rhea" id="RHEA:23708"/>
        <dbReference type="Rhea" id="RHEA-COMP:9602"/>
        <dbReference type="Rhea" id="RHEA-COMP:9603"/>
        <dbReference type="ChEBI" id="CHEBI:15378"/>
        <dbReference type="ChEBI" id="CHEBI:58405"/>
        <dbReference type="ChEBI" id="CHEBI:60033"/>
        <dbReference type="ChEBI" id="CHEBI:78435"/>
        <dbReference type="EC" id="2.4.99.28"/>
    </reaction>
</comment>
<dbReference type="InterPro" id="IPR009647">
    <property type="entry name" value="PBP_C"/>
</dbReference>
<evidence type="ECO:0000313" key="16">
    <source>
        <dbReference type="EMBL" id="EGF58981.1"/>
    </source>
</evidence>
<dbReference type="PANTHER" id="PTHR32282">
    <property type="entry name" value="BINDING PROTEIN TRANSPEPTIDASE, PUTATIVE-RELATED"/>
    <property type="match status" value="1"/>
</dbReference>
<feature type="transmembrane region" description="Helical" evidence="12">
    <location>
        <begin position="20"/>
        <end position="39"/>
    </location>
</feature>
<dbReference type="InterPro" id="IPR011815">
    <property type="entry name" value="PBP_1c"/>
</dbReference>
<evidence type="ECO:0000259" key="13">
    <source>
        <dbReference type="Pfam" id="PF00905"/>
    </source>
</evidence>
<feature type="domain" description="Penicillin-binding protein transpeptidase" evidence="13">
    <location>
        <begin position="305"/>
        <end position="554"/>
    </location>
</feature>
<feature type="domain" description="Penicillin-binding C-terminal" evidence="15">
    <location>
        <begin position="683"/>
        <end position="770"/>
    </location>
</feature>
<dbReference type="eggNOG" id="COG4953">
    <property type="taxonomic scope" value="Bacteria"/>
</dbReference>
<comment type="pathway">
    <text evidence="1">Cell wall biogenesis; peptidoglycan biosynthesis.</text>
</comment>
<dbReference type="HOGENOM" id="CLU_006354_7_2_10"/>
<keyword evidence="12" id="KW-1133">Transmembrane helix</keyword>
<keyword evidence="9" id="KW-0511">Multifunctional enzyme</keyword>
<dbReference type="GO" id="GO:0004180">
    <property type="term" value="F:carboxypeptidase activity"/>
    <property type="evidence" value="ECO:0007669"/>
    <property type="project" value="UniProtKB-KW"/>
</dbReference>
<evidence type="ECO:0000256" key="10">
    <source>
        <dbReference type="ARBA" id="ARBA00044770"/>
    </source>
</evidence>
<comment type="caution">
    <text evidence="16">The sequence shown here is derived from an EMBL/GenBank/DDBJ whole genome shotgun (WGS) entry which is preliminary data.</text>
</comment>
<keyword evidence="4" id="KW-0121">Carboxypeptidase</keyword>
<dbReference type="Pfam" id="PF06832">
    <property type="entry name" value="BiPBP_C"/>
    <property type="match status" value="1"/>
</dbReference>
<evidence type="ECO:0000256" key="4">
    <source>
        <dbReference type="ARBA" id="ARBA00022645"/>
    </source>
</evidence>
<evidence type="ECO:0000256" key="8">
    <source>
        <dbReference type="ARBA" id="ARBA00022801"/>
    </source>
</evidence>
<comment type="similarity">
    <text evidence="3">In the N-terminal section; belongs to the glycosyltransferase 51 family.</text>
</comment>
<evidence type="ECO:0000256" key="6">
    <source>
        <dbReference type="ARBA" id="ARBA00022676"/>
    </source>
</evidence>
<gene>
    <name evidence="16" type="ORF">HMPREF9446_00731</name>
</gene>
<keyword evidence="5" id="KW-0645">Protease</keyword>
<dbReference type="GeneID" id="86048499"/>
<evidence type="ECO:0000256" key="2">
    <source>
        <dbReference type="ARBA" id="ARBA00007090"/>
    </source>
</evidence>
<evidence type="ECO:0000256" key="3">
    <source>
        <dbReference type="ARBA" id="ARBA00007739"/>
    </source>
</evidence>
<evidence type="ECO:0000256" key="1">
    <source>
        <dbReference type="ARBA" id="ARBA00004752"/>
    </source>
</evidence>
<name>F3PPT9_9BACE</name>
<evidence type="ECO:0000256" key="5">
    <source>
        <dbReference type="ARBA" id="ARBA00022670"/>
    </source>
</evidence>
<organism evidence="16 17">
    <name type="scientific">Bacteroides fluxus YIT 12057</name>
    <dbReference type="NCBI Taxonomy" id="763034"/>
    <lineage>
        <taxon>Bacteria</taxon>
        <taxon>Pseudomonadati</taxon>
        <taxon>Bacteroidota</taxon>
        <taxon>Bacteroidia</taxon>
        <taxon>Bacteroidales</taxon>
        <taxon>Bacteroidaceae</taxon>
        <taxon>Bacteroides</taxon>
    </lineage>
</organism>